<dbReference type="InterPro" id="IPR029039">
    <property type="entry name" value="Flavoprotein-like_sf"/>
</dbReference>
<keyword evidence="1" id="KW-0285">Flavoprotein</keyword>
<evidence type="ECO:0000256" key="2">
    <source>
        <dbReference type="ARBA" id="ARBA00022643"/>
    </source>
</evidence>
<dbReference type="RefSeq" id="WP_192025449.1">
    <property type="nucleotide sequence ID" value="NZ_JACYTN010000008.1"/>
</dbReference>
<reference evidence="4 5" key="1">
    <citation type="submission" date="2020-09" db="EMBL/GenBank/DDBJ databases">
        <title>Paenibacillus sp. CAU 1523 isolated from sand of Haeundae Beach.</title>
        <authorList>
            <person name="Kim W."/>
        </authorList>
    </citation>
    <scope>NUCLEOTIDE SEQUENCE [LARGE SCALE GENOMIC DNA]</scope>
    <source>
        <strain evidence="4 5">CAU 1523</strain>
    </source>
</reference>
<dbReference type="Gene3D" id="3.40.50.360">
    <property type="match status" value="1"/>
</dbReference>
<evidence type="ECO:0000313" key="4">
    <source>
        <dbReference type="EMBL" id="MBD8499096.1"/>
    </source>
</evidence>
<sequence>MFIIQGSAREQGNTEQLTELLTEGVVATTIRLREYEIEQIDDKRHASEGFAPVEGELRTIVEQMLEHDTLVFATPLYWYGMSGLMKVFIDRWSQCLRDDQLQFKERMKGKKVYLVVVGGPSAKMTGLPFVQQFRHICEFMGMSFEGWIIGRGSKPGDVLEDKQTIAEVQQLNLQFRQLQS</sequence>
<dbReference type="EMBL" id="JACYTN010000008">
    <property type="protein sequence ID" value="MBD8499096.1"/>
    <property type="molecule type" value="Genomic_DNA"/>
</dbReference>
<dbReference type="Pfam" id="PF03358">
    <property type="entry name" value="FMN_red"/>
    <property type="match status" value="1"/>
</dbReference>
<organism evidence="4 5">
    <name type="scientific">Paenibacillus arenosi</name>
    <dbReference type="NCBI Taxonomy" id="2774142"/>
    <lineage>
        <taxon>Bacteria</taxon>
        <taxon>Bacillati</taxon>
        <taxon>Bacillota</taxon>
        <taxon>Bacilli</taxon>
        <taxon>Bacillales</taxon>
        <taxon>Paenibacillaceae</taxon>
        <taxon>Paenibacillus</taxon>
    </lineage>
</organism>
<accession>A0ABR9AY80</accession>
<feature type="domain" description="NADPH-dependent FMN reductase-like" evidence="3">
    <location>
        <begin position="2"/>
        <end position="142"/>
    </location>
</feature>
<dbReference type="PANTHER" id="PTHR43278">
    <property type="entry name" value="NAD(P)H-DEPENDENT FMN-CONTAINING OXIDOREDUCTASE YWQN-RELATED"/>
    <property type="match status" value="1"/>
</dbReference>
<evidence type="ECO:0000259" key="3">
    <source>
        <dbReference type="Pfam" id="PF03358"/>
    </source>
</evidence>
<gene>
    <name evidence="4" type="ORF">IFO66_12350</name>
</gene>
<keyword evidence="2" id="KW-0288">FMN</keyword>
<name>A0ABR9AY80_9BACL</name>
<comment type="caution">
    <text evidence="4">The sequence shown here is derived from an EMBL/GenBank/DDBJ whole genome shotgun (WGS) entry which is preliminary data.</text>
</comment>
<protein>
    <submittedName>
        <fullName evidence="4">Flavodoxin family protein</fullName>
    </submittedName>
</protein>
<keyword evidence="5" id="KW-1185">Reference proteome</keyword>
<evidence type="ECO:0000313" key="5">
    <source>
        <dbReference type="Proteomes" id="UP000634529"/>
    </source>
</evidence>
<dbReference type="InterPro" id="IPR005025">
    <property type="entry name" value="FMN_Rdtase-like_dom"/>
</dbReference>
<dbReference type="Proteomes" id="UP000634529">
    <property type="component" value="Unassembled WGS sequence"/>
</dbReference>
<proteinExistence type="predicted"/>
<dbReference type="PANTHER" id="PTHR43278:SF4">
    <property type="entry name" value="NAD(P)H-DEPENDENT FMN-CONTAINING OXIDOREDUCTASE YWQN-RELATED"/>
    <property type="match status" value="1"/>
</dbReference>
<dbReference type="SUPFAM" id="SSF52218">
    <property type="entry name" value="Flavoproteins"/>
    <property type="match status" value="1"/>
</dbReference>
<evidence type="ECO:0000256" key="1">
    <source>
        <dbReference type="ARBA" id="ARBA00022630"/>
    </source>
</evidence>
<dbReference type="InterPro" id="IPR051796">
    <property type="entry name" value="ISF_SsuE-like"/>
</dbReference>